<name>A0ABT5AH27_9CYAN</name>
<comment type="caution">
    <text evidence="1">The sequence shown here is derived from an EMBL/GenBank/DDBJ whole genome shotgun (WGS) entry which is preliminary data.</text>
</comment>
<gene>
    <name evidence="1" type="ORF">PN451_12185</name>
</gene>
<evidence type="ECO:0000313" key="1">
    <source>
        <dbReference type="EMBL" id="MDB9536575.1"/>
    </source>
</evidence>
<dbReference type="RefSeq" id="WP_271796355.1">
    <property type="nucleotide sequence ID" value="NZ_JAQMUC010000065.1"/>
</dbReference>
<evidence type="ECO:0000313" key="2">
    <source>
        <dbReference type="Proteomes" id="UP001211249"/>
    </source>
</evidence>
<dbReference type="EMBL" id="JAQMUC010000065">
    <property type="protein sequence ID" value="MDB9536575.1"/>
    <property type="molecule type" value="Genomic_DNA"/>
</dbReference>
<evidence type="ECO:0008006" key="3">
    <source>
        <dbReference type="Google" id="ProtNLM"/>
    </source>
</evidence>
<reference evidence="1 2" key="1">
    <citation type="submission" date="2023-01" db="EMBL/GenBank/DDBJ databases">
        <title>Genomes from the Australian National Cyanobacteria Reference Collection.</title>
        <authorList>
            <person name="Willis A."/>
            <person name="Lee E.M.F."/>
        </authorList>
    </citation>
    <scope>NUCLEOTIDE SEQUENCE [LARGE SCALE GENOMIC DNA]</scope>
    <source>
        <strain evidence="1 2">CS-1226</strain>
    </source>
</reference>
<proteinExistence type="predicted"/>
<keyword evidence="2" id="KW-1185">Reference proteome</keyword>
<sequence>MEIETPDSEQLIGKIQLFGIVFDKLGHITTELKDHDYILAIKAYLWVLQVHPLPKVTQFNASYSQGKSGF</sequence>
<organism evidence="1 2">
    <name type="scientific">Dolichospermum planctonicum CS-1226</name>
    <dbReference type="NCBI Taxonomy" id="3021751"/>
    <lineage>
        <taxon>Bacteria</taxon>
        <taxon>Bacillati</taxon>
        <taxon>Cyanobacteriota</taxon>
        <taxon>Cyanophyceae</taxon>
        <taxon>Nostocales</taxon>
        <taxon>Aphanizomenonaceae</taxon>
        <taxon>Dolichospermum</taxon>
        <taxon>Dolichospermum planctonicum</taxon>
    </lineage>
</organism>
<accession>A0ABT5AH27</accession>
<dbReference type="Proteomes" id="UP001211249">
    <property type="component" value="Unassembled WGS sequence"/>
</dbReference>
<protein>
    <recommendedName>
        <fullName evidence="3">TPR repeat-containing protein</fullName>
    </recommendedName>
</protein>